<feature type="domain" description="NAD(P)-binding" evidence="1">
    <location>
        <begin position="7"/>
        <end position="194"/>
    </location>
</feature>
<accession>A0A1I3SZD1</accession>
<dbReference type="InterPro" id="IPR036291">
    <property type="entry name" value="NAD(P)-bd_dom_sf"/>
</dbReference>
<evidence type="ECO:0000313" key="3">
    <source>
        <dbReference type="Proteomes" id="UP000183557"/>
    </source>
</evidence>
<name>A0A1I3SZD1_HALDA</name>
<organism evidence="2 3">
    <name type="scientific">Halobacillus dabanensis</name>
    <dbReference type="NCBI Taxonomy" id="240302"/>
    <lineage>
        <taxon>Bacteria</taxon>
        <taxon>Bacillati</taxon>
        <taxon>Bacillota</taxon>
        <taxon>Bacilli</taxon>
        <taxon>Bacillales</taxon>
        <taxon>Bacillaceae</taxon>
        <taxon>Halobacillus</taxon>
    </lineage>
</organism>
<dbReference type="GO" id="GO:0016646">
    <property type="term" value="F:oxidoreductase activity, acting on the CH-NH group of donors, NAD or NADP as acceptor"/>
    <property type="evidence" value="ECO:0007669"/>
    <property type="project" value="TreeGrafter"/>
</dbReference>
<dbReference type="EMBL" id="FOSB01000003">
    <property type="protein sequence ID" value="SFJ62657.1"/>
    <property type="molecule type" value="Genomic_DNA"/>
</dbReference>
<dbReference type="AlphaFoldDB" id="A0A1I3SZD1"/>
<protein>
    <submittedName>
        <fullName evidence="2">Putative NADH-flavin reductase</fullName>
    </submittedName>
</protein>
<proteinExistence type="predicted"/>
<dbReference type="RefSeq" id="WP_075035732.1">
    <property type="nucleotide sequence ID" value="NZ_FOSB01000003.1"/>
</dbReference>
<dbReference type="PANTHER" id="PTHR43355">
    <property type="entry name" value="FLAVIN REDUCTASE (NADPH)"/>
    <property type="match status" value="1"/>
</dbReference>
<dbReference type="PANTHER" id="PTHR43355:SF2">
    <property type="entry name" value="FLAVIN REDUCTASE (NADPH)"/>
    <property type="match status" value="1"/>
</dbReference>
<gene>
    <name evidence="2" type="ORF">SAMN04487936_103113</name>
</gene>
<dbReference type="Pfam" id="PF13460">
    <property type="entry name" value="NAD_binding_10"/>
    <property type="match status" value="1"/>
</dbReference>
<evidence type="ECO:0000259" key="1">
    <source>
        <dbReference type="Pfam" id="PF13460"/>
    </source>
</evidence>
<sequence length="206" mass="23100">MKLAIFGGTGRIGSEVARLALKENIEVRALVRDEKRASNIIPGAELIVGDAKVENHIKETIRGCDTVFSGLNTDKTDTLSQAIPLIINTMRDTGIKRIITIGTAGILNSRNEKGKYRFQTNESKRKKTFAAKEHVKVYEALQASSLEWTIICPTYLPDGKRQGCIRFELDQLPENGKKISVDDTAQFAFDELHKDRFVYHRVGVCY</sequence>
<dbReference type="Proteomes" id="UP000183557">
    <property type="component" value="Unassembled WGS sequence"/>
</dbReference>
<dbReference type="InterPro" id="IPR051606">
    <property type="entry name" value="Polyketide_Oxido-like"/>
</dbReference>
<dbReference type="SUPFAM" id="SSF51735">
    <property type="entry name" value="NAD(P)-binding Rossmann-fold domains"/>
    <property type="match status" value="1"/>
</dbReference>
<reference evidence="3" key="1">
    <citation type="submission" date="2016-10" db="EMBL/GenBank/DDBJ databases">
        <authorList>
            <person name="Varghese N."/>
            <person name="Submissions S."/>
        </authorList>
    </citation>
    <scope>NUCLEOTIDE SEQUENCE [LARGE SCALE GENOMIC DNA]</scope>
    <source>
        <strain evidence="3">CGMCC 1.3704</strain>
    </source>
</reference>
<dbReference type="Gene3D" id="3.40.50.720">
    <property type="entry name" value="NAD(P)-binding Rossmann-like Domain"/>
    <property type="match status" value="1"/>
</dbReference>
<keyword evidence="3" id="KW-1185">Reference proteome</keyword>
<dbReference type="InterPro" id="IPR016040">
    <property type="entry name" value="NAD(P)-bd_dom"/>
</dbReference>
<evidence type="ECO:0000313" key="2">
    <source>
        <dbReference type="EMBL" id="SFJ62657.1"/>
    </source>
</evidence>
<dbReference type="OrthoDB" id="9785372at2"/>